<evidence type="ECO:0000313" key="8">
    <source>
        <dbReference type="Proteomes" id="UP000467006"/>
    </source>
</evidence>
<protein>
    <recommendedName>
        <fullName evidence="6">NADH:quinone oxidoreductase/Mrp antiporter transmembrane domain-containing protein</fullName>
    </recommendedName>
</protein>
<dbReference type="GO" id="GO:0042773">
    <property type="term" value="P:ATP synthesis coupled electron transport"/>
    <property type="evidence" value="ECO:0007669"/>
    <property type="project" value="InterPro"/>
</dbReference>
<evidence type="ECO:0000256" key="4">
    <source>
        <dbReference type="ARBA" id="ARBA00023136"/>
    </source>
</evidence>
<dbReference type="KEGG" id="mdu:MDUV_06910"/>
<dbReference type="GO" id="GO:0003954">
    <property type="term" value="F:NADH dehydrogenase activity"/>
    <property type="evidence" value="ECO:0007669"/>
    <property type="project" value="TreeGrafter"/>
</dbReference>
<name>A0A7I7JX60_9MYCO</name>
<dbReference type="GO" id="GO:0016020">
    <property type="term" value="C:membrane"/>
    <property type="evidence" value="ECO:0007669"/>
    <property type="project" value="UniProtKB-SubCell"/>
</dbReference>
<keyword evidence="8" id="KW-1185">Reference proteome</keyword>
<dbReference type="GO" id="GO:0015990">
    <property type="term" value="P:electron transport coupled proton transport"/>
    <property type="evidence" value="ECO:0007669"/>
    <property type="project" value="TreeGrafter"/>
</dbReference>
<keyword evidence="3" id="KW-1133">Transmembrane helix</keyword>
<dbReference type="Pfam" id="PF00361">
    <property type="entry name" value="Proton_antipo_M"/>
    <property type="match status" value="1"/>
</dbReference>
<evidence type="ECO:0000256" key="2">
    <source>
        <dbReference type="ARBA" id="ARBA00022692"/>
    </source>
</evidence>
<feature type="domain" description="NADH:quinone oxidoreductase/Mrp antiporter transmembrane" evidence="6">
    <location>
        <begin position="129"/>
        <end position="400"/>
    </location>
</feature>
<evidence type="ECO:0000259" key="6">
    <source>
        <dbReference type="Pfam" id="PF00361"/>
    </source>
</evidence>
<dbReference type="Proteomes" id="UP000467006">
    <property type="component" value="Chromosome"/>
</dbReference>
<evidence type="ECO:0000256" key="1">
    <source>
        <dbReference type="ARBA" id="ARBA00004127"/>
    </source>
</evidence>
<dbReference type="GO" id="GO:0012505">
    <property type="term" value="C:endomembrane system"/>
    <property type="evidence" value="ECO:0007669"/>
    <property type="project" value="UniProtKB-SubCell"/>
</dbReference>
<dbReference type="EMBL" id="AP022563">
    <property type="protein sequence ID" value="BBX15831.1"/>
    <property type="molecule type" value="Genomic_DNA"/>
</dbReference>
<dbReference type="InterPro" id="IPR001750">
    <property type="entry name" value="ND/Mrp_TM"/>
</dbReference>
<dbReference type="AlphaFoldDB" id="A0A7I7JX60"/>
<dbReference type="Gene3D" id="1.20.5.2700">
    <property type="match status" value="1"/>
</dbReference>
<accession>A0A7I7JX60</accession>
<sequence>MSSIGQWSLWALLCLPAVAGAGLLLAHLGRPGAERVPAAVSIAVSTAVSALAVVVAVTRPAVSAPFIAGADFAVRVDGLAAVVVPAVAVTTLLVLIFAAGDRAVAGGRFHGLMLVFAAAAMVTATAATLPALLLAWEVMGAASYALIGYRWRDEHRVAAGLTAFVTTRTADLGLYLAAGAALAGGAGLVLADLPEASPGWRHVIAAGVLVAALGKAAQLPFSFWLARAMEGPSPVSALLHSAAMVAMGAYLLLRVGPLLEATGWADTAAAWLGATTALLLGVVALAQSDFKQLLAASTAAQLGFVVMAAGLTAVAGGAAQLLAHAFTKAGLFLAAGAWLALLGSKRLNDLRGAGRRWPLVGVTAGVSALALAGVAPLSLWATKDAVLAVALEHSPWLYAAGLAAAALSAAYAAKILLVIWRPAPGAVGPPEPGSLSMFERIPLIVLAAGAALAGGLALPPVGPRLAEFVGGRASHAGVAELTASAVLAAVVVLAVLRWGAPEPRWAAGWLGMEKLAHLVVVTKVLRLAHLLAAFDDRVLDRAPSAVTGATRRLSEVAEAFDDRFLDRALQACAAGTVATSRWAARIDTAAVDGAVERSAALTRRLGASARKPQTGLLHQYYAGAFVVFLLAVLFLIVVR</sequence>
<dbReference type="PRINTS" id="PR01434">
    <property type="entry name" value="NADHDHGNASE5"/>
</dbReference>
<dbReference type="OrthoDB" id="9811798at2"/>
<dbReference type="InterPro" id="IPR003945">
    <property type="entry name" value="NU5C-like"/>
</dbReference>
<proteinExistence type="predicted"/>
<evidence type="ECO:0000256" key="5">
    <source>
        <dbReference type="RuleBase" id="RU000320"/>
    </source>
</evidence>
<evidence type="ECO:0000313" key="7">
    <source>
        <dbReference type="EMBL" id="BBX15831.1"/>
    </source>
</evidence>
<keyword evidence="4" id="KW-0472">Membrane</keyword>
<gene>
    <name evidence="7" type="ORF">MDUV_06910</name>
</gene>
<evidence type="ECO:0000256" key="3">
    <source>
        <dbReference type="ARBA" id="ARBA00022989"/>
    </source>
</evidence>
<dbReference type="PANTHER" id="PTHR42829:SF2">
    <property type="entry name" value="NADH-UBIQUINONE OXIDOREDUCTASE CHAIN 5"/>
    <property type="match status" value="1"/>
</dbReference>
<dbReference type="RefSeq" id="WP_098003588.1">
    <property type="nucleotide sequence ID" value="NZ_AP022563.1"/>
</dbReference>
<organism evidence="7 8">
    <name type="scientific">Mycolicibacterium duvalii</name>
    <dbReference type="NCBI Taxonomy" id="39688"/>
    <lineage>
        <taxon>Bacteria</taxon>
        <taxon>Bacillati</taxon>
        <taxon>Actinomycetota</taxon>
        <taxon>Actinomycetes</taxon>
        <taxon>Mycobacteriales</taxon>
        <taxon>Mycobacteriaceae</taxon>
        <taxon>Mycolicibacterium</taxon>
    </lineage>
</organism>
<comment type="subcellular location">
    <subcellularLocation>
        <location evidence="1">Endomembrane system</location>
        <topology evidence="1">Multi-pass membrane protein</topology>
    </subcellularLocation>
    <subcellularLocation>
        <location evidence="5">Membrane</location>
        <topology evidence="5">Multi-pass membrane protein</topology>
    </subcellularLocation>
</comment>
<dbReference type="PANTHER" id="PTHR42829">
    <property type="entry name" value="NADH-UBIQUINONE OXIDOREDUCTASE CHAIN 5"/>
    <property type="match status" value="1"/>
</dbReference>
<dbReference type="GO" id="GO:0008137">
    <property type="term" value="F:NADH dehydrogenase (ubiquinone) activity"/>
    <property type="evidence" value="ECO:0007669"/>
    <property type="project" value="InterPro"/>
</dbReference>
<reference evidence="7 8" key="1">
    <citation type="journal article" date="2019" name="Emerg. Microbes Infect.">
        <title>Comprehensive subspecies identification of 175 nontuberculous mycobacteria species based on 7547 genomic profiles.</title>
        <authorList>
            <person name="Matsumoto Y."/>
            <person name="Kinjo T."/>
            <person name="Motooka D."/>
            <person name="Nabeya D."/>
            <person name="Jung N."/>
            <person name="Uechi K."/>
            <person name="Horii T."/>
            <person name="Iida T."/>
            <person name="Fujita J."/>
            <person name="Nakamura S."/>
        </authorList>
    </citation>
    <scope>NUCLEOTIDE SEQUENCE [LARGE SCALE GENOMIC DNA]</scope>
    <source>
        <strain evidence="7 8">JCM 6396</strain>
    </source>
</reference>
<keyword evidence="2 5" id="KW-0812">Transmembrane</keyword>